<dbReference type="Proteomes" id="UP000008206">
    <property type="component" value="Plasmid Cy782201"/>
</dbReference>
<dbReference type="Pfam" id="PF11181">
    <property type="entry name" value="YflT"/>
    <property type="match status" value="1"/>
</dbReference>
<evidence type="ECO:0000259" key="2">
    <source>
        <dbReference type="Pfam" id="PF11181"/>
    </source>
</evidence>
<proteinExistence type="predicted"/>
<keyword evidence="1" id="KW-0472">Membrane</keyword>
<feature type="domain" description="General stress protein 17M-like" evidence="2">
    <location>
        <begin position="22"/>
        <end position="88"/>
    </location>
</feature>
<accession>E0ULU9</accession>
<keyword evidence="4" id="KW-1185">Reference proteome</keyword>
<feature type="transmembrane region" description="Helical" evidence="1">
    <location>
        <begin position="104"/>
        <end position="133"/>
    </location>
</feature>
<dbReference type="KEGG" id="cyj:Cyan7822_6091"/>
<dbReference type="InterPro" id="IPR052948">
    <property type="entry name" value="Low_temp-induced_all0457"/>
</dbReference>
<evidence type="ECO:0000256" key="1">
    <source>
        <dbReference type="SAM" id="Phobius"/>
    </source>
</evidence>
<dbReference type="OrthoDB" id="462701at2"/>
<feature type="transmembrane region" description="Helical" evidence="1">
    <location>
        <begin position="74"/>
        <end position="98"/>
    </location>
</feature>
<protein>
    <recommendedName>
        <fullName evidence="2">General stress protein 17M-like domain-containing protein</fullName>
    </recommendedName>
</protein>
<sequence>MIMERPPLNANPQTGGIHQRAVGVFQKSEDLENAIRGLKDAGFNMDNVSLIARNPKEVEKAQDMTGNEAKEGAAAGATAGTVLGGVGGLLVGLGVLLVPGAGPFLAAGTLATTLAGAGIGAAAGGIVGGLVGLGIPEERAQAYSDRIEAGDYLIMISGTQDQIRQATEILRNYSIQDFEIYRESNSNLL</sequence>
<dbReference type="PANTHER" id="PTHR36109">
    <property type="entry name" value="MEMBRANE PROTEIN-RELATED"/>
    <property type="match status" value="1"/>
</dbReference>
<geneLocation type="plasmid" evidence="3 4">
    <name>Cy782201</name>
</geneLocation>
<evidence type="ECO:0000313" key="3">
    <source>
        <dbReference type="EMBL" id="ADN17929.1"/>
    </source>
</evidence>
<dbReference type="AlphaFoldDB" id="E0ULU9"/>
<dbReference type="InterPro" id="IPR025889">
    <property type="entry name" value="GSP17M-like_dom"/>
</dbReference>
<gene>
    <name evidence="3" type="ordered locus">Cyan7822_6091</name>
</gene>
<dbReference type="HOGENOM" id="CLU_083853_0_0_3"/>
<keyword evidence="1" id="KW-1133">Transmembrane helix</keyword>
<dbReference type="EMBL" id="CP002199">
    <property type="protein sequence ID" value="ADN17929.1"/>
    <property type="molecule type" value="Genomic_DNA"/>
</dbReference>
<dbReference type="PANTHER" id="PTHR36109:SF2">
    <property type="entry name" value="MEMBRANE PROTEIN"/>
    <property type="match status" value="1"/>
</dbReference>
<reference evidence="4" key="1">
    <citation type="journal article" date="2011" name="MBio">
        <title>Novel metabolic attributes of the genus Cyanothece, comprising a group of unicellular nitrogen-fixing Cyanobacteria.</title>
        <authorList>
            <person name="Bandyopadhyay A."/>
            <person name="Elvitigala T."/>
            <person name="Welsh E."/>
            <person name="Stockel J."/>
            <person name="Liberton M."/>
            <person name="Min H."/>
            <person name="Sherman L.A."/>
            <person name="Pakrasi H.B."/>
        </authorList>
    </citation>
    <scope>NUCLEOTIDE SEQUENCE [LARGE SCALE GENOMIC DNA]</scope>
    <source>
        <strain evidence="4">PCC 7822</strain>
        <plasmid evidence="4">Cy782201</plasmid>
    </source>
</reference>
<keyword evidence="1" id="KW-0812">Transmembrane</keyword>
<organism evidence="3 4">
    <name type="scientific">Gloeothece verrucosa (strain PCC 7822)</name>
    <name type="common">Cyanothece sp. (strain PCC 7822)</name>
    <dbReference type="NCBI Taxonomy" id="497965"/>
    <lineage>
        <taxon>Bacteria</taxon>
        <taxon>Bacillati</taxon>
        <taxon>Cyanobacteriota</taxon>
        <taxon>Cyanophyceae</taxon>
        <taxon>Oscillatoriophycideae</taxon>
        <taxon>Chroococcales</taxon>
        <taxon>Aphanothecaceae</taxon>
        <taxon>Gloeothece</taxon>
        <taxon>Gloeothece verrucosa</taxon>
    </lineage>
</organism>
<evidence type="ECO:0000313" key="4">
    <source>
        <dbReference type="Proteomes" id="UP000008206"/>
    </source>
</evidence>
<keyword evidence="3" id="KW-0614">Plasmid</keyword>
<name>E0ULU9_GLOV7</name>